<name>A0A328TXG7_9BACL</name>
<organism evidence="1 2">
    <name type="scientific">Paenibacillus montanisoli</name>
    <dbReference type="NCBI Taxonomy" id="2081970"/>
    <lineage>
        <taxon>Bacteria</taxon>
        <taxon>Bacillati</taxon>
        <taxon>Bacillota</taxon>
        <taxon>Bacilli</taxon>
        <taxon>Bacillales</taxon>
        <taxon>Paenibacillaceae</taxon>
        <taxon>Paenibacillus</taxon>
    </lineage>
</organism>
<evidence type="ECO:0000313" key="2">
    <source>
        <dbReference type="Proteomes" id="UP000249260"/>
    </source>
</evidence>
<dbReference type="InterPro" id="IPR036412">
    <property type="entry name" value="HAD-like_sf"/>
</dbReference>
<dbReference type="CDD" id="cd01427">
    <property type="entry name" value="HAD_like"/>
    <property type="match status" value="1"/>
</dbReference>
<keyword evidence="2" id="KW-1185">Reference proteome</keyword>
<dbReference type="RefSeq" id="WP_112883441.1">
    <property type="nucleotide sequence ID" value="NZ_QLUW01000003.1"/>
</dbReference>
<dbReference type="Pfam" id="PF00702">
    <property type="entry name" value="Hydrolase"/>
    <property type="match status" value="1"/>
</dbReference>
<evidence type="ECO:0000313" key="1">
    <source>
        <dbReference type="EMBL" id="RAP75177.1"/>
    </source>
</evidence>
<proteinExistence type="predicted"/>
<dbReference type="InterPro" id="IPR023214">
    <property type="entry name" value="HAD_sf"/>
</dbReference>
<dbReference type="SUPFAM" id="SSF56784">
    <property type="entry name" value="HAD-like"/>
    <property type="match status" value="1"/>
</dbReference>
<protein>
    <recommendedName>
        <fullName evidence="3">HAD family hydrolase</fullName>
    </recommendedName>
</protein>
<evidence type="ECO:0008006" key="3">
    <source>
        <dbReference type="Google" id="ProtNLM"/>
    </source>
</evidence>
<reference evidence="1 2" key="1">
    <citation type="submission" date="2018-06" db="EMBL/GenBank/DDBJ databases">
        <title>Paenibacillus montanisoli sp. nov., isolated from mountain area soil.</title>
        <authorList>
            <person name="Wu M."/>
        </authorList>
    </citation>
    <scope>NUCLEOTIDE SEQUENCE [LARGE SCALE GENOMIC DNA]</scope>
    <source>
        <strain evidence="1 2">RA17</strain>
    </source>
</reference>
<comment type="caution">
    <text evidence="1">The sequence shown here is derived from an EMBL/GenBank/DDBJ whole genome shotgun (WGS) entry which is preliminary data.</text>
</comment>
<dbReference type="EMBL" id="QLUW01000003">
    <property type="protein sequence ID" value="RAP75177.1"/>
    <property type="molecule type" value="Genomic_DNA"/>
</dbReference>
<accession>A0A328TXG7</accession>
<sequence length="292" mass="33543">MGNENRLSSIKVILFDMDGTLYQEDTFLNRYIRYMLEDTDREHETEAAIGIGRAILSDSHPFRFGHFYHAQDDNVLVGQEDGFVHGLTWEGESVAGLNPGAPSPDLIHIGDPWCIAAVLARKYKLPEEKLRLAFERVRKEMIAEPYRFAYRSDLFQAIEALDAVDRKIVMTNTYLESGIEFLEYMGISHIFDGVFCGAEKPLGIERLFKALLQEGYRSHEILSIGDNPWNDLHPVKRLGGMTCFISPYESADPEPWNWRLTTLDELKKLLQDIQTNKTRREFSDGEDRAQAY</sequence>
<dbReference type="Proteomes" id="UP000249260">
    <property type="component" value="Unassembled WGS sequence"/>
</dbReference>
<dbReference type="OrthoDB" id="2081981at2"/>
<dbReference type="Gene3D" id="3.40.50.1000">
    <property type="entry name" value="HAD superfamily/HAD-like"/>
    <property type="match status" value="1"/>
</dbReference>
<dbReference type="AlphaFoldDB" id="A0A328TXG7"/>
<gene>
    <name evidence="1" type="ORF">DL346_17505</name>
</gene>